<evidence type="ECO:0000313" key="3">
    <source>
        <dbReference type="Proteomes" id="UP000014252"/>
    </source>
</evidence>
<dbReference type="EMBL" id="ANKD01000168">
    <property type="protein sequence ID" value="EPC76708.1"/>
    <property type="molecule type" value="Genomic_DNA"/>
</dbReference>
<proteinExistence type="predicted"/>
<dbReference type="SUPFAM" id="SSF49785">
    <property type="entry name" value="Galactose-binding domain-like"/>
    <property type="match status" value="1"/>
</dbReference>
<comment type="caution">
    <text evidence="2">The sequence shown here is derived from an EMBL/GenBank/DDBJ whole genome shotgun (WGS) entry which is preliminary data.</text>
</comment>
<evidence type="ECO:0000313" key="2">
    <source>
        <dbReference type="EMBL" id="EPC76708.1"/>
    </source>
</evidence>
<dbReference type="GO" id="GO:0004177">
    <property type="term" value="F:aminopeptidase activity"/>
    <property type="evidence" value="ECO:0007669"/>
    <property type="project" value="UniProtKB-KW"/>
</dbReference>
<dbReference type="InterPro" id="IPR008979">
    <property type="entry name" value="Galactose-bd-like_sf"/>
</dbReference>
<evidence type="ECO:0000259" key="1">
    <source>
        <dbReference type="Pfam" id="PF08530"/>
    </source>
</evidence>
<dbReference type="AlphaFoldDB" id="A0A8E0ITB5"/>
<feature type="domain" description="Xaa-Pro dipeptidyl-peptidase C-terminal" evidence="1">
    <location>
        <begin position="1"/>
        <end position="74"/>
    </location>
</feature>
<keyword evidence="2" id="KW-0645">Protease</keyword>
<dbReference type="InterPro" id="IPR013736">
    <property type="entry name" value="Xaa-Pro_dipept_C"/>
</dbReference>
<dbReference type="GO" id="GO:0008239">
    <property type="term" value="F:dipeptidyl-peptidase activity"/>
    <property type="evidence" value="ECO:0007669"/>
    <property type="project" value="UniProtKB-EC"/>
</dbReference>
<dbReference type="EC" id="3.4.14.11" evidence="2"/>
<keyword evidence="2" id="KW-0378">Hydrolase</keyword>
<name>A0A8E0ITB5_LACPA</name>
<protein>
    <submittedName>
        <fullName evidence="2">X-prolyl-dipeptidyl aminopeptidase</fullName>
        <ecNumber evidence="2">3.4.14.11</ecNumber>
    </submittedName>
</protein>
<accession>A0A8E0ITB5</accession>
<reference evidence="2 3" key="1">
    <citation type="journal article" date="2013" name="PLoS ONE">
        <title>Lactobacillus paracasei comparative genomics: towards species pan-genome definition and exploitation of diversity.</title>
        <authorList>
            <person name="Smokvina T."/>
            <person name="Wels M."/>
            <person name="Polka J."/>
            <person name="Chervaux C."/>
            <person name="Brisse S."/>
            <person name="Boekhorst J."/>
            <person name="van Hylckama Vlieg J.E."/>
            <person name="Siezen R.J."/>
        </authorList>
    </citation>
    <scope>NUCLEOTIDE SEQUENCE [LARGE SCALE GENOMIC DNA]</scope>
    <source>
        <strain evidence="2 3">Lpp71</strain>
    </source>
</reference>
<dbReference type="Gene3D" id="2.60.120.260">
    <property type="entry name" value="Galactose-binding domain-like"/>
    <property type="match status" value="1"/>
</dbReference>
<keyword evidence="2" id="KW-0031">Aminopeptidase</keyword>
<dbReference type="Pfam" id="PF08530">
    <property type="entry name" value="PepX_C"/>
    <property type="match status" value="1"/>
</dbReference>
<sequence length="82" mass="9250">MISLGHINLQNPKNAYEVQRITPGQPFHISLDLQPTHYHLPAGRQLALVIHGADMAQTIRPIKTTHYQIDLANSSITLPYRI</sequence>
<dbReference type="Proteomes" id="UP000014252">
    <property type="component" value="Unassembled WGS sequence"/>
</dbReference>
<organism evidence="2 3">
    <name type="scientific">Lacticaseibacillus paracasei subsp. paracasei Lpp71</name>
    <dbReference type="NCBI Taxonomy" id="1256207"/>
    <lineage>
        <taxon>Bacteria</taxon>
        <taxon>Bacillati</taxon>
        <taxon>Bacillota</taxon>
        <taxon>Bacilli</taxon>
        <taxon>Lactobacillales</taxon>
        <taxon>Lactobacillaceae</taxon>
        <taxon>Lacticaseibacillus</taxon>
    </lineage>
</organism>
<gene>
    <name evidence="2" type="ORF">Lpp71_03836</name>
</gene>